<evidence type="ECO:0000313" key="6">
    <source>
        <dbReference type="Proteomes" id="UP001501598"/>
    </source>
</evidence>
<dbReference type="PROSITE" id="PS51762">
    <property type="entry name" value="GH16_2"/>
    <property type="match status" value="1"/>
</dbReference>
<evidence type="ECO:0000259" key="4">
    <source>
        <dbReference type="PROSITE" id="PS51762"/>
    </source>
</evidence>
<dbReference type="EMBL" id="BAABGT010000029">
    <property type="protein sequence ID" value="GAA4544255.1"/>
    <property type="molecule type" value="Genomic_DNA"/>
</dbReference>
<evidence type="ECO:0000256" key="3">
    <source>
        <dbReference type="SAM" id="Phobius"/>
    </source>
</evidence>
<dbReference type="SUPFAM" id="SSF49899">
    <property type="entry name" value="Concanavalin A-like lectins/glucanases"/>
    <property type="match status" value="1"/>
</dbReference>
<sequence>MRRKPSAAEDRLDPHELVARITAEHRLPTVRTGRRRRASGTVAPTSTLPSPRSDGDPAPEPGLLTHATLLVDDPEPTTTTPHGLPVLEGDGPSPISPMTGMPVVAIDDLVAVHAEAASDDAPPPESPDTVIEREAPEPPRRGRRRAPRSTVRRLAPLTVGAAAILVATMVVLLLQPVSDDGPDLSASLVSSDTAQGASDSTTTGVAPIPAPGGLANVVGAAKDRATTTPPPPATQAQANPGRNAGRAAAGAAAPAGDGSTAAGRLGWRQTGGDEFDGGLGKWGVYDGAGHGNNGRRTPDAVSTGGGVLTIRGDANGNTGGMMFNEAQRHGRYEMRAKFPAGSAEYHPVLILWPTDIEWPRGGEVDFAETNSAADDVSFFLHYGAANNQVSETKKLDITQWHNYAVEWTDNAVVGYIDGQEWFRSTDGNTLPPGKMAPTIQLDYFPGEGNPGNAQMQVDWVRIYSA</sequence>
<reference evidence="6" key="1">
    <citation type="journal article" date="2019" name="Int. J. Syst. Evol. Microbiol.">
        <title>The Global Catalogue of Microorganisms (GCM) 10K type strain sequencing project: providing services to taxonomists for standard genome sequencing and annotation.</title>
        <authorList>
            <consortium name="The Broad Institute Genomics Platform"/>
            <consortium name="The Broad Institute Genome Sequencing Center for Infectious Disease"/>
            <person name="Wu L."/>
            <person name="Ma J."/>
        </authorList>
    </citation>
    <scope>NUCLEOTIDE SEQUENCE [LARGE SCALE GENOMIC DNA]</scope>
    <source>
        <strain evidence="6">JCM 17906</strain>
    </source>
</reference>
<dbReference type="CDD" id="cd00413">
    <property type="entry name" value="Glyco_hydrolase_16"/>
    <property type="match status" value="1"/>
</dbReference>
<feature type="domain" description="GH16" evidence="4">
    <location>
        <begin position="223"/>
        <end position="465"/>
    </location>
</feature>
<dbReference type="PANTHER" id="PTHR10963">
    <property type="entry name" value="GLYCOSYL HYDROLASE-RELATED"/>
    <property type="match status" value="1"/>
</dbReference>
<feature type="region of interest" description="Disordered" evidence="2">
    <location>
        <begin position="1"/>
        <end position="100"/>
    </location>
</feature>
<feature type="compositionally biased region" description="Basic and acidic residues" evidence="2">
    <location>
        <begin position="1"/>
        <end position="27"/>
    </location>
</feature>
<dbReference type="Pfam" id="PF00722">
    <property type="entry name" value="Glyco_hydro_16"/>
    <property type="match status" value="1"/>
</dbReference>
<dbReference type="Proteomes" id="UP001501598">
    <property type="component" value="Unassembled WGS sequence"/>
</dbReference>
<dbReference type="InterPro" id="IPR050546">
    <property type="entry name" value="Glycosyl_Hydrlase_16"/>
</dbReference>
<feature type="region of interest" description="Disordered" evidence="2">
    <location>
        <begin position="186"/>
        <end position="210"/>
    </location>
</feature>
<keyword evidence="6" id="KW-1185">Reference proteome</keyword>
<feature type="transmembrane region" description="Helical" evidence="3">
    <location>
        <begin position="154"/>
        <end position="174"/>
    </location>
</feature>
<evidence type="ECO:0000256" key="2">
    <source>
        <dbReference type="SAM" id="MobiDB-lite"/>
    </source>
</evidence>
<evidence type="ECO:0000256" key="1">
    <source>
        <dbReference type="ARBA" id="ARBA00006865"/>
    </source>
</evidence>
<proteinExistence type="inferred from homology"/>
<feature type="compositionally biased region" description="Basic and acidic residues" evidence="2">
    <location>
        <begin position="130"/>
        <end position="140"/>
    </location>
</feature>
<dbReference type="PANTHER" id="PTHR10963:SF55">
    <property type="entry name" value="GLYCOSIDE HYDROLASE FAMILY 16 PROTEIN"/>
    <property type="match status" value="1"/>
</dbReference>
<feature type="compositionally biased region" description="Low complexity" evidence="2">
    <location>
        <begin position="234"/>
        <end position="263"/>
    </location>
</feature>
<keyword evidence="3" id="KW-1133">Transmembrane helix</keyword>
<name>A0ABP8RRB0_9PSEU</name>
<organism evidence="5 6">
    <name type="scientific">Pseudonocardia xishanensis</name>
    <dbReference type="NCBI Taxonomy" id="630995"/>
    <lineage>
        <taxon>Bacteria</taxon>
        <taxon>Bacillati</taxon>
        <taxon>Actinomycetota</taxon>
        <taxon>Actinomycetes</taxon>
        <taxon>Pseudonocardiales</taxon>
        <taxon>Pseudonocardiaceae</taxon>
        <taxon>Pseudonocardia</taxon>
    </lineage>
</organism>
<accession>A0ABP8RRB0</accession>
<protein>
    <recommendedName>
        <fullName evidence="4">GH16 domain-containing protein</fullName>
    </recommendedName>
</protein>
<dbReference type="Gene3D" id="2.60.120.200">
    <property type="match status" value="1"/>
</dbReference>
<dbReference type="InterPro" id="IPR013320">
    <property type="entry name" value="ConA-like_dom_sf"/>
</dbReference>
<comment type="similarity">
    <text evidence="1">Belongs to the glycosyl hydrolase 16 family.</text>
</comment>
<feature type="region of interest" description="Disordered" evidence="2">
    <location>
        <begin position="223"/>
        <end position="272"/>
    </location>
</feature>
<keyword evidence="3" id="KW-0812">Transmembrane</keyword>
<gene>
    <name evidence="5" type="ORF">GCM10023175_22150</name>
</gene>
<evidence type="ECO:0000313" key="5">
    <source>
        <dbReference type="EMBL" id="GAA4544255.1"/>
    </source>
</evidence>
<dbReference type="InterPro" id="IPR000757">
    <property type="entry name" value="Beta-glucanase-like"/>
</dbReference>
<comment type="caution">
    <text evidence="5">The sequence shown here is derived from an EMBL/GenBank/DDBJ whole genome shotgun (WGS) entry which is preliminary data.</text>
</comment>
<feature type="compositionally biased region" description="Polar residues" evidence="2">
    <location>
        <begin position="187"/>
        <end position="204"/>
    </location>
</feature>
<keyword evidence="3" id="KW-0472">Membrane</keyword>
<feature type="region of interest" description="Disordered" evidence="2">
    <location>
        <begin position="116"/>
        <end position="149"/>
    </location>
</feature>